<organism evidence="1 2">
    <name type="scientific">Clostridium ganghwense</name>
    <dbReference type="NCBI Taxonomy" id="312089"/>
    <lineage>
        <taxon>Bacteria</taxon>
        <taxon>Bacillati</taxon>
        <taxon>Bacillota</taxon>
        <taxon>Clostridia</taxon>
        <taxon>Eubacteriales</taxon>
        <taxon>Clostridiaceae</taxon>
        <taxon>Clostridium</taxon>
    </lineage>
</organism>
<accession>A0ABT4CTT1</accession>
<keyword evidence="2" id="KW-1185">Reference proteome</keyword>
<name>A0ABT4CTT1_9CLOT</name>
<evidence type="ECO:0000313" key="1">
    <source>
        <dbReference type="EMBL" id="MCY6372459.1"/>
    </source>
</evidence>
<dbReference type="EMBL" id="JAPQES010000007">
    <property type="protein sequence ID" value="MCY6372459.1"/>
    <property type="molecule type" value="Genomic_DNA"/>
</dbReference>
<evidence type="ECO:0000313" key="2">
    <source>
        <dbReference type="Proteomes" id="UP001079657"/>
    </source>
</evidence>
<dbReference type="Pfam" id="PF03864">
    <property type="entry name" value="Phage_cap_E"/>
    <property type="match status" value="1"/>
</dbReference>
<dbReference type="RefSeq" id="WP_268051453.1">
    <property type="nucleotide sequence ID" value="NZ_JAPQES010000007.1"/>
</dbReference>
<gene>
    <name evidence="1" type="ORF">OXH55_17665</name>
</gene>
<dbReference type="InterPro" id="IPR053738">
    <property type="entry name" value="Lambda_capsid_assembly"/>
</dbReference>
<proteinExistence type="predicted"/>
<protein>
    <submittedName>
        <fullName evidence="1">Major capsid protein</fullName>
    </submittedName>
</protein>
<dbReference type="Gene3D" id="3.90.1690.10">
    <property type="entry name" value="phage-related protein like domain"/>
    <property type="match status" value="1"/>
</dbReference>
<dbReference type="Proteomes" id="UP001079657">
    <property type="component" value="Unassembled WGS sequence"/>
</dbReference>
<comment type="caution">
    <text evidence="1">The sequence shown here is derived from an EMBL/GenBank/DDBJ whole genome shotgun (WGS) entry which is preliminary data.</text>
</comment>
<sequence length="345" mass="38628">MPVDVMEVINAESVSQYVTGMPKENKIGEALFPRKKQMGIDITLIKGAKNKPVALRPSTFDVSVKLRSLRADVKEETKEMPFFKEAVAIKERDRQDLLLAMSGKNTQWRDMILDNIYNDTKCLVDGADIQAERMRMQLISEGKILVSTQDRDISFDYGFPVGHMETLSGTAVWSDTENSTPIEDIMRWQDKVEEDTGVRPSRAVCTRKTFNYLKANKGARLDIDRTGSTIITDVIIKKYLNDKVGIVVEIVSGNFIAEDGSNQPYFPEDIFTLLPDGTLGRTYYGTTPEEADLMTGNAAQVAIVRDGIAITTVKQTDPVTVVTKVSQITLPSFERIEEIFIARVK</sequence>
<reference evidence="1" key="1">
    <citation type="submission" date="2022-12" db="EMBL/GenBank/DDBJ databases">
        <authorList>
            <person name="Wang J."/>
        </authorList>
    </citation>
    <scope>NUCLEOTIDE SEQUENCE</scope>
    <source>
        <strain evidence="1">HY-42-06</strain>
    </source>
</reference>
<dbReference type="InterPro" id="IPR005564">
    <property type="entry name" value="Major_capsid_GpE"/>
</dbReference>